<dbReference type="Proteomes" id="UP000289738">
    <property type="component" value="Chromosome A06"/>
</dbReference>
<evidence type="ECO:0000313" key="2">
    <source>
        <dbReference type="EMBL" id="RYR54555.1"/>
    </source>
</evidence>
<dbReference type="STRING" id="3818.A0A445CUG0"/>
<evidence type="ECO:0000256" key="1">
    <source>
        <dbReference type="SAM" id="MobiDB-lite"/>
    </source>
</evidence>
<proteinExistence type="predicted"/>
<name>A0A445CUG0_ARAHY</name>
<gene>
    <name evidence="2" type="ORF">Ahy_A06g029863</name>
</gene>
<dbReference type="PANTHER" id="PTHR31133">
    <property type="entry name" value="MEMBRANE PROTEIN"/>
    <property type="match status" value="1"/>
</dbReference>
<accession>A0A445CUG0</accession>
<feature type="region of interest" description="Disordered" evidence="1">
    <location>
        <begin position="1"/>
        <end position="29"/>
    </location>
</feature>
<dbReference type="AlphaFoldDB" id="A0A445CUG0"/>
<dbReference type="PANTHER" id="PTHR31133:SF11">
    <property type="entry name" value="STEROID NUCLEAR RECEPTOR, LIGAND-BINDING"/>
    <property type="match status" value="1"/>
</dbReference>
<dbReference type="InterPro" id="IPR040229">
    <property type="entry name" value="At3g27390-like"/>
</dbReference>
<evidence type="ECO:0000313" key="3">
    <source>
        <dbReference type="Proteomes" id="UP000289738"/>
    </source>
</evidence>
<comment type="caution">
    <text evidence="2">The sequence shown here is derived from an EMBL/GenBank/DDBJ whole genome shotgun (WGS) entry which is preliminary data.</text>
</comment>
<organism evidence="2 3">
    <name type="scientific">Arachis hypogaea</name>
    <name type="common">Peanut</name>
    <dbReference type="NCBI Taxonomy" id="3818"/>
    <lineage>
        <taxon>Eukaryota</taxon>
        <taxon>Viridiplantae</taxon>
        <taxon>Streptophyta</taxon>
        <taxon>Embryophyta</taxon>
        <taxon>Tracheophyta</taxon>
        <taxon>Spermatophyta</taxon>
        <taxon>Magnoliopsida</taxon>
        <taxon>eudicotyledons</taxon>
        <taxon>Gunneridae</taxon>
        <taxon>Pentapetalae</taxon>
        <taxon>rosids</taxon>
        <taxon>fabids</taxon>
        <taxon>Fabales</taxon>
        <taxon>Fabaceae</taxon>
        <taxon>Papilionoideae</taxon>
        <taxon>50 kb inversion clade</taxon>
        <taxon>dalbergioids sensu lato</taxon>
        <taxon>Dalbergieae</taxon>
        <taxon>Pterocarpus clade</taxon>
        <taxon>Arachis</taxon>
    </lineage>
</organism>
<reference evidence="2 3" key="1">
    <citation type="submission" date="2019-01" db="EMBL/GenBank/DDBJ databases">
        <title>Sequencing of cultivated peanut Arachis hypogaea provides insights into genome evolution and oil improvement.</title>
        <authorList>
            <person name="Chen X."/>
        </authorList>
    </citation>
    <scope>NUCLEOTIDE SEQUENCE [LARGE SCALE GENOMIC DNA]</scope>
    <source>
        <strain evidence="3">cv. Fuhuasheng</strain>
        <tissue evidence="2">Leaves</tissue>
    </source>
</reference>
<protein>
    <submittedName>
        <fullName evidence="2">Uncharacterized protein</fullName>
    </submittedName>
</protein>
<dbReference type="EMBL" id="SDMP01000006">
    <property type="protein sequence ID" value="RYR54555.1"/>
    <property type="molecule type" value="Genomic_DNA"/>
</dbReference>
<keyword evidence="3" id="KW-1185">Reference proteome</keyword>
<sequence>MVDSSKKTPHSNSFSRHSGSLRRVPSRSSSIKNNIVELKSLELLDGLFRECRHVGEKMVSKGLITPKDIKEAKSSKGSRGLLRPAKANATRILIKQIRAEQLSPPKEDYLCKLVLLSRDSERLKNSSTAPAPVSEVKRAELDALARSYLSRKR</sequence>